<feature type="compositionally biased region" description="Basic and acidic residues" evidence="22">
    <location>
        <begin position="1159"/>
        <end position="1168"/>
    </location>
</feature>
<proteinExistence type="inferred from homology"/>
<dbReference type="InterPro" id="IPR013785">
    <property type="entry name" value="Aldolase_TIM"/>
</dbReference>
<comment type="catalytic activity">
    <reaction evidence="20">
        <text>5,6-dihydrouridine(17) in tRNA + NADP(+) = uridine(17) in tRNA + NADPH + H(+)</text>
        <dbReference type="Rhea" id="RHEA:53368"/>
        <dbReference type="Rhea" id="RHEA-COMP:13541"/>
        <dbReference type="Rhea" id="RHEA-COMP:13542"/>
        <dbReference type="ChEBI" id="CHEBI:15378"/>
        <dbReference type="ChEBI" id="CHEBI:57783"/>
        <dbReference type="ChEBI" id="CHEBI:58349"/>
        <dbReference type="ChEBI" id="CHEBI:65315"/>
        <dbReference type="ChEBI" id="CHEBI:74443"/>
        <dbReference type="EC" id="1.3.1.88"/>
    </reaction>
    <physiologicalReaction direction="right-to-left" evidence="20">
        <dbReference type="Rhea" id="RHEA:53370"/>
    </physiologicalReaction>
</comment>
<dbReference type="GO" id="GO:0008270">
    <property type="term" value="F:zinc ion binding"/>
    <property type="evidence" value="ECO:0007669"/>
    <property type="project" value="UniProtKB-KW"/>
</dbReference>
<feature type="region of interest" description="Disordered" evidence="22">
    <location>
        <begin position="1690"/>
        <end position="1712"/>
    </location>
</feature>
<keyword evidence="3" id="KW-0285">Flavoprotein</keyword>
<dbReference type="InterPro" id="IPR017907">
    <property type="entry name" value="Znf_RING_CS"/>
</dbReference>
<keyword evidence="7" id="KW-0479">Metal-binding</keyword>
<evidence type="ECO:0000256" key="19">
    <source>
        <dbReference type="ARBA" id="ARBA00048934"/>
    </source>
</evidence>
<dbReference type="Pfam" id="PF01529">
    <property type="entry name" value="DHHC"/>
    <property type="match status" value="1"/>
</dbReference>
<dbReference type="EMBL" id="JBBCAQ010000038">
    <property type="protein sequence ID" value="KAK7571998.1"/>
    <property type="molecule type" value="Genomic_DNA"/>
</dbReference>
<dbReference type="InterPro" id="IPR018517">
    <property type="entry name" value="tRNA_hU_synthase_CS"/>
</dbReference>
<feature type="region of interest" description="Disordered" evidence="22">
    <location>
        <begin position="1153"/>
        <end position="1198"/>
    </location>
</feature>
<reference evidence="25 26" key="1">
    <citation type="submission" date="2024-03" db="EMBL/GenBank/DDBJ databases">
        <title>Adaptation during the transition from Ophiocordyceps entomopathogen to insect associate is accompanied by gene loss and intensified selection.</title>
        <authorList>
            <person name="Ward C.M."/>
            <person name="Onetto C.A."/>
            <person name="Borneman A.R."/>
        </authorList>
    </citation>
    <scope>NUCLEOTIDE SEQUENCE [LARGE SCALE GENOMIC DNA]</scope>
    <source>
        <strain evidence="25">AWRI1</strain>
        <tissue evidence="25">Single Adult Female</tissue>
    </source>
</reference>
<evidence type="ECO:0000256" key="20">
    <source>
        <dbReference type="ARBA" id="ARBA00049467"/>
    </source>
</evidence>
<evidence type="ECO:0000256" key="10">
    <source>
        <dbReference type="ARBA" id="ARBA00022857"/>
    </source>
</evidence>
<evidence type="ECO:0000256" key="23">
    <source>
        <dbReference type="SAM" id="Phobius"/>
    </source>
</evidence>
<dbReference type="SUPFAM" id="SSF57850">
    <property type="entry name" value="RING/U-box"/>
    <property type="match status" value="1"/>
</dbReference>
<feature type="compositionally biased region" description="Low complexity" evidence="22">
    <location>
        <begin position="1611"/>
        <end position="1630"/>
    </location>
</feature>
<dbReference type="InterPro" id="IPR001594">
    <property type="entry name" value="Palmitoyltrfase_DHHC"/>
</dbReference>
<evidence type="ECO:0000313" key="26">
    <source>
        <dbReference type="Proteomes" id="UP001367676"/>
    </source>
</evidence>
<feature type="domain" description="RING-type" evidence="24">
    <location>
        <begin position="1309"/>
        <end position="1350"/>
    </location>
</feature>
<dbReference type="CDD" id="cd16536">
    <property type="entry name" value="RING-HC_RNF10"/>
    <property type="match status" value="1"/>
</dbReference>
<dbReference type="Pfam" id="PF00097">
    <property type="entry name" value="zf-C3HC4"/>
    <property type="match status" value="1"/>
</dbReference>
<dbReference type="InterPro" id="IPR001841">
    <property type="entry name" value="Znf_RING"/>
</dbReference>
<dbReference type="InterPro" id="IPR035587">
    <property type="entry name" value="DUS-like_FMN-bd"/>
</dbReference>
<evidence type="ECO:0000256" key="14">
    <source>
        <dbReference type="ARBA" id="ARBA00023136"/>
    </source>
</evidence>
<feature type="compositionally biased region" description="Basic residues" evidence="22">
    <location>
        <begin position="1177"/>
        <end position="1186"/>
    </location>
</feature>
<evidence type="ECO:0000256" key="15">
    <source>
        <dbReference type="ARBA" id="ARBA00038313"/>
    </source>
</evidence>
<keyword evidence="26" id="KW-1185">Reference proteome</keyword>
<keyword evidence="4" id="KW-0288">FMN</keyword>
<keyword evidence="6" id="KW-0819">tRNA processing</keyword>
<name>A0AAN9T3A0_9HEMI</name>
<evidence type="ECO:0000256" key="13">
    <source>
        <dbReference type="ARBA" id="ARBA00023027"/>
    </source>
</evidence>
<comment type="caution">
    <text evidence="25">The sequence shown here is derived from an EMBL/GenBank/DDBJ whole genome shotgun (WGS) entry which is preliminary data.</text>
</comment>
<evidence type="ECO:0000256" key="3">
    <source>
        <dbReference type="ARBA" id="ARBA00022630"/>
    </source>
</evidence>
<feature type="region of interest" description="Disordered" evidence="22">
    <location>
        <begin position="599"/>
        <end position="637"/>
    </location>
</feature>
<keyword evidence="8 21" id="KW-0863">Zinc-finger</keyword>
<comment type="subcellular location">
    <subcellularLocation>
        <location evidence="2">Membrane</location>
        <topology evidence="2">Multi-pass membrane protein</topology>
    </subcellularLocation>
</comment>
<evidence type="ECO:0000313" key="25">
    <source>
        <dbReference type="EMBL" id="KAK7571998.1"/>
    </source>
</evidence>
<evidence type="ECO:0000256" key="18">
    <source>
        <dbReference type="ARBA" id="ARBA00047652"/>
    </source>
</evidence>
<dbReference type="Gene3D" id="3.30.40.10">
    <property type="entry name" value="Zinc/RING finger domain, C3HC4 (zinc finger)"/>
    <property type="match status" value="1"/>
</dbReference>
<feature type="compositionally biased region" description="Basic and acidic residues" evidence="22">
    <location>
        <begin position="1649"/>
        <end position="1659"/>
    </location>
</feature>
<comment type="catalytic activity">
    <reaction evidence="19">
        <text>5,6-dihydrouridine(16) in tRNA + NAD(+) = uridine(16) in tRNA + NADH + H(+)</text>
        <dbReference type="Rhea" id="RHEA:53380"/>
        <dbReference type="Rhea" id="RHEA-COMP:13543"/>
        <dbReference type="Rhea" id="RHEA-COMP:13544"/>
        <dbReference type="ChEBI" id="CHEBI:15378"/>
        <dbReference type="ChEBI" id="CHEBI:57540"/>
        <dbReference type="ChEBI" id="CHEBI:57945"/>
        <dbReference type="ChEBI" id="CHEBI:65315"/>
        <dbReference type="ChEBI" id="CHEBI:74443"/>
        <dbReference type="EC" id="1.3.1.88"/>
    </reaction>
    <physiologicalReaction direction="right-to-left" evidence="19">
        <dbReference type="Rhea" id="RHEA:53382"/>
    </physiologicalReaction>
</comment>
<keyword evidence="13" id="KW-0520">NAD</keyword>
<feature type="compositionally biased region" description="Polar residues" evidence="22">
    <location>
        <begin position="607"/>
        <end position="631"/>
    </location>
</feature>
<keyword evidence="12" id="KW-0560">Oxidoreductase</keyword>
<dbReference type="Proteomes" id="UP001367676">
    <property type="component" value="Unassembled WGS sequence"/>
</dbReference>
<dbReference type="SMART" id="SM00184">
    <property type="entry name" value="RING"/>
    <property type="match status" value="1"/>
</dbReference>
<dbReference type="GO" id="GO:0050660">
    <property type="term" value="F:flavin adenine dinucleotide binding"/>
    <property type="evidence" value="ECO:0007669"/>
    <property type="project" value="InterPro"/>
</dbReference>
<keyword evidence="5 23" id="KW-0812">Transmembrane</keyword>
<keyword evidence="11 23" id="KW-1133">Transmembrane helix</keyword>
<feature type="transmembrane region" description="Helical" evidence="23">
    <location>
        <begin position="225"/>
        <end position="254"/>
    </location>
</feature>
<evidence type="ECO:0000256" key="6">
    <source>
        <dbReference type="ARBA" id="ARBA00022694"/>
    </source>
</evidence>
<dbReference type="PROSITE" id="PS01136">
    <property type="entry name" value="UPF0034"/>
    <property type="match status" value="1"/>
</dbReference>
<gene>
    <name evidence="25" type="ORF">V9T40_014470</name>
</gene>
<evidence type="ECO:0000256" key="4">
    <source>
        <dbReference type="ARBA" id="ARBA00022643"/>
    </source>
</evidence>
<comment type="similarity">
    <text evidence="15">Belongs to the Dus family. Dus1 subfamily.</text>
</comment>
<evidence type="ECO:0000256" key="9">
    <source>
        <dbReference type="ARBA" id="ARBA00022833"/>
    </source>
</evidence>
<dbReference type="PROSITE" id="PS00518">
    <property type="entry name" value="ZF_RING_1"/>
    <property type="match status" value="1"/>
</dbReference>
<evidence type="ECO:0000256" key="22">
    <source>
        <dbReference type="SAM" id="MobiDB-lite"/>
    </source>
</evidence>
<keyword evidence="9" id="KW-0862">Zinc</keyword>
<evidence type="ECO:0000259" key="24">
    <source>
        <dbReference type="PROSITE" id="PS50089"/>
    </source>
</evidence>
<feature type="transmembrane region" description="Helical" evidence="23">
    <location>
        <begin position="164"/>
        <end position="193"/>
    </location>
</feature>
<dbReference type="PROSITE" id="PS50089">
    <property type="entry name" value="ZF_RING_2"/>
    <property type="match status" value="1"/>
</dbReference>
<feature type="compositionally biased region" description="Basic and acidic residues" evidence="22">
    <location>
        <begin position="1690"/>
        <end position="1702"/>
    </location>
</feature>
<dbReference type="CDD" id="cd02801">
    <property type="entry name" value="DUS_like_FMN"/>
    <property type="match status" value="1"/>
</dbReference>
<dbReference type="Pfam" id="PF01207">
    <property type="entry name" value="Dus"/>
    <property type="match status" value="1"/>
</dbReference>
<evidence type="ECO:0000256" key="1">
    <source>
        <dbReference type="ARBA" id="ARBA00001917"/>
    </source>
</evidence>
<evidence type="ECO:0000256" key="12">
    <source>
        <dbReference type="ARBA" id="ARBA00023002"/>
    </source>
</evidence>
<evidence type="ECO:0000256" key="16">
    <source>
        <dbReference type="ARBA" id="ARBA00038890"/>
    </source>
</evidence>
<feature type="transmembrane region" description="Helical" evidence="23">
    <location>
        <begin position="38"/>
        <end position="60"/>
    </location>
</feature>
<dbReference type="SUPFAM" id="SSF51395">
    <property type="entry name" value="FMN-linked oxidoreductases"/>
    <property type="match status" value="1"/>
</dbReference>
<evidence type="ECO:0000256" key="5">
    <source>
        <dbReference type="ARBA" id="ARBA00022692"/>
    </source>
</evidence>
<dbReference type="EC" id="1.3.1.88" evidence="16"/>
<organism evidence="25 26">
    <name type="scientific">Parthenolecanium corni</name>
    <dbReference type="NCBI Taxonomy" id="536013"/>
    <lineage>
        <taxon>Eukaryota</taxon>
        <taxon>Metazoa</taxon>
        <taxon>Ecdysozoa</taxon>
        <taxon>Arthropoda</taxon>
        <taxon>Hexapoda</taxon>
        <taxon>Insecta</taxon>
        <taxon>Pterygota</taxon>
        <taxon>Neoptera</taxon>
        <taxon>Paraneoptera</taxon>
        <taxon>Hemiptera</taxon>
        <taxon>Sternorrhyncha</taxon>
        <taxon>Coccoidea</taxon>
        <taxon>Coccidae</taxon>
        <taxon>Parthenolecanium</taxon>
    </lineage>
</organism>
<feature type="transmembrane region" description="Helical" evidence="23">
    <location>
        <begin position="67"/>
        <end position="88"/>
    </location>
</feature>
<sequence>MVHLDKYCSSQLHIDQQANYSAWRRVHGLQIPLHQLQVVGWLLLAFFIGTTFAVLVPALGPSLRSPALFVLGCLFFLHCVSHFVALAIDPADYELRVRERAGIRAKPDFDRMRHSHVIENGLCHICNIRASGPQTKHCRMCNKCVERFDHHCKWLNQCVGARNYVAFLVCVVSAELAALAVFSVCVSELLIYFGNPAFVEALLHDKGGLSGADYRVAQLPLPRHYFLAVLVAQALLAFAAATCLLHLCLFHVYISVRGMTTYEYIRNDAKACSIPTTSTSSATTTPTNPAAVLSESTTSVPASFNQSTSSLPAVVAYHSSGISTYHSSSDCARNELTSDVNVLAKRSAGGATNPSAPLWSRLCGCHRSSFAVSAAPAHASKAGTPDSRIGMRGMNGARSESTIDALYSNEKLVRTRTGSEDSCRYCRRGKAFGERGAAVANGRVRLKSKCRCKGCRRSVMHRLCCSSAASSKAAADLRAFRSSAENGFAVGSGHADALNGCRRNQIKPSAVSTRFCEAGNGGGAAATVHRSSRIFIAPRRSNSLNSLPALPPPARRQIQSVSLKELNEILAYAQRPQTVNGGGATTLGVSLRHPLNSMRRQLRRKSNPQLKPTKTSNLSPIHESGLSNPSTPHLRDRLDRPRELSPFLYIRPSFLPPLTLFSWITEAVGGCLRYRFVNMAVDVWKSVGKPKFVVAPMVDASELAWRMLCRKHGAQLCFTPMLHSSVFVRDPKYRSDSLVTCPEDKPLIVQFCANDPEILLKAATYVDNFCDCIDINLGCPQSIAKRGHYGAFLQDDWDLLTRMVKILRANISLPVSCKIRIFPEISKSVDYARMLVAAGCQLLTVHGRTREQKGPMTGIASWAHIKAIKEAVNVPVIANGNIQCFNDVTRCLNETGCDGVMSAEGILHNPAIFEERLYPVWELALEYLNFADSYPCPLSYTRGHIFKLFQHLFILPENMDLRDEIARGQNRADFLQTTLKIKERYASIQDGEIVWNHINSDFNLSLPPWICQPWVRMAPEDYVKKMKEVQDRVMKMQEEEEENSKCVFKRVLDENAEMKTLSKKKQKKLLRRTNAKLNPHSRQYFTKCVMCPNPVGLKCENELCKTCCRKKCNESGSVCISHRIKVRSKKEPVHQRSEVINLYGAVAKLYPKSSRKREKQGQKLEQLCKKQGLGSQKNKHHGRKSTPRTSYHESGRKNSELGGLDDDFDFRGRKKRNLNHLLNFHCKPRESVERFSYRSPQAGLFPNTIRNLMVTQKHKYNKEQFLQANCQFVVKKNSDYSVYLADPDILVDWSLVEQIVVPSSEGITCPICLDYPKAGQITRCGHIYCWPCILHYLALTERSWHKCPICFEAVNKKDLKSVKLSMQKFYNTGSEITFKLMQREKGTTVAIPVTDAMSRVSNALLPVLGSSFTTAYSKLLHADHQHILDITEVEENELKEELKDNEGCPETCFIEQALELLKERRKILFNRQFGSLEQCPLTIKGKIVEIENGSMTEELRRRLRHLEHLPITCQFQIVEIEFIEPIISEEVYEYFKDRLGARLRQREVRAKKERKFEKQAQINAKRQYGNHSPPRDIRLDSRYHFPECGSDTPPNMTPRLISKVLSFRNGSPRSSRTSSPVSTTSKRSLSPITKSLNSLSVSRNTFAQKLKDSNKEGPWKKRATVSESEASCSHSGNLISDAVEAALEKARLEKESKGEEAGTGKNKKKKKQKAVPICSVGMVYSGR</sequence>
<evidence type="ECO:0000256" key="17">
    <source>
        <dbReference type="ARBA" id="ARBA00047287"/>
    </source>
</evidence>
<feature type="region of interest" description="Disordered" evidence="22">
    <location>
        <begin position="1648"/>
        <end position="1674"/>
    </location>
</feature>
<comment type="catalytic activity">
    <reaction evidence="18">
        <text>5,6-dihydrouridine(16) in tRNA + NADP(+) = uridine(16) in tRNA + NADPH + H(+)</text>
        <dbReference type="Rhea" id="RHEA:53376"/>
        <dbReference type="Rhea" id="RHEA-COMP:13543"/>
        <dbReference type="Rhea" id="RHEA-COMP:13544"/>
        <dbReference type="ChEBI" id="CHEBI:15378"/>
        <dbReference type="ChEBI" id="CHEBI:57783"/>
        <dbReference type="ChEBI" id="CHEBI:58349"/>
        <dbReference type="ChEBI" id="CHEBI:65315"/>
        <dbReference type="ChEBI" id="CHEBI:74443"/>
        <dbReference type="EC" id="1.3.1.88"/>
    </reaction>
    <physiologicalReaction direction="right-to-left" evidence="18">
        <dbReference type="Rhea" id="RHEA:53378"/>
    </physiologicalReaction>
</comment>
<protein>
    <recommendedName>
        <fullName evidence="16">tRNA-dihydrouridine(16/17) synthase [NAD(P)(+)]</fullName>
        <ecNumber evidence="16">1.3.1.88</ecNumber>
    </recommendedName>
</protein>
<dbReference type="GO" id="GO:0016020">
    <property type="term" value="C:membrane"/>
    <property type="evidence" value="ECO:0007669"/>
    <property type="project" value="UniProtKB-SubCell"/>
</dbReference>
<evidence type="ECO:0000256" key="7">
    <source>
        <dbReference type="ARBA" id="ARBA00022723"/>
    </source>
</evidence>
<comment type="cofactor">
    <cofactor evidence="1">
        <name>FMN</name>
        <dbReference type="ChEBI" id="CHEBI:58210"/>
    </cofactor>
</comment>
<evidence type="ECO:0000256" key="11">
    <source>
        <dbReference type="ARBA" id="ARBA00022989"/>
    </source>
</evidence>
<accession>A0AAN9T3A0</accession>
<dbReference type="PANTHER" id="PTHR11082:SF5">
    <property type="entry name" value="TRNA-DIHYDROURIDINE(16_17) SYNTHASE [NAD(P)(+)]-LIKE"/>
    <property type="match status" value="1"/>
</dbReference>
<dbReference type="InterPro" id="IPR018957">
    <property type="entry name" value="Znf_C3HC4_RING-type"/>
</dbReference>
<dbReference type="PANTHER" id="PTHR11082">
    <property type="entry name" value="TRNA-DIHYDROURIDINE SYNTHASE"/>
    <property type="match status" value="1"/>
</dbReference>
<keyword evidence="10" id="KW-0521">NADP</keyword>
<feature type="region of interest" description="Disordered" evidence="22">
    <location>
        <begin position="1606"/>
        <end position="1636"/>
    </location>
</feature>
<dbReference type="PROSITE" id="PS50216">
    <property type="entry name" value="DHHC"/>
    <property type="match status" value="1"/>
</dbReference>
<feature type="compositionally biased region" description="Polar residues" evidence="22">
    <location>
        <begin position="1665"/>
        <end position="1674"/>
    </location>
</feature>
<dbReference type="GO" id="GO:0016409">
    <property type="term" value="F:palmitoyltransferase activity"/>
    <property type="evidence" value="ECO:0007669"/>
    <property type="project" value="InterPro"/>
</dbReference>
<evidence type="ECO:0000256" key="2">
    <source>
        <dbReference type="ARBA" id="ARBA00004141"/>
    </source>
</evidence>
<evidence type="ECO:0000256" key="21">
    <source>
        <dbReference type="PROSITE-ProRule" id="PRU00175"/>
    </source>
</evidence>
<dbReference type="InterPro" id="IPR013083">
    <property type="entry name" value="Znf_RING/FYVE/PHD"/>
</dbReference>
<dbReference type="Gene3D" id="3.20.20.70">
    <property type="entry name" value="Aldolase class I"/>
    <property type="match status" value="1"/>
</dbReference>
<feature type="region of interest" description="Disordered" evidence="22">
    <location>
        <begin position="1552"/>
        <end position="1579"/>
    </location>
</feature>
<comment type="catalytic activity">
    <reaction evidence="17">
        <text>5,6-dihydrouridine(17) in tRNA + NAD(+) = uridine(17) in tRNA + NADH + H(+)</text>
        <dbReference type="Rhea" id="RHEA:53372"/>
        <dbReference type="Rhea" id="RHEA-COMP:13541"/>
        <dbReference type="Rhea" id="RHEA-COMP:13542"/>
        <dbReference type="ChEBI" id="CHEBI:15378"/>
        <dbReference type="ChEBI" id="CHEBI:57540"/>
        <dbReference type="ChEBI" id="CHEBI:57945"/>
        <dbReference type="ChEBI" id="CHEBI:65315"/>
        <dbReference type="ChEBI" id="CHEBI:74443"/>
        <dbReference type="EC" id="1.3.1.88"/>
    </reaction>
    <physiologicalReaction direction="right-to-left" evidence="17">
        <dbReference type="Rhea" id="RHEA:53374"/>
    </physiologicalReaction>
</comment>
<dbReference type="GO" id="GO:0017150">
    <property type="term" value="F:tRNA dihydrouridine synthase activity"/>
    <property type="evidence" value="ECO:0007669"/>
    <property type="project" value="InterPro"/>
</dbReference>
<keyword evidence="14 23" id="KW-0472">Membrane</keyword>
<evidence type="ECO:0000256" key="8">
    <source>
        <dbReference type="ARBA" id="ARBA00022771"/>
    </source>
</evidence>